<reference evidence="1" key="1">
    <citation type="journal article" date="2019" name="Sci. Rep.">
        <title>Draft genome of Tanacetum cinerariifolium, the natural source of mosquito coil.</title>
        <authorList>
            <person name="Yamashiro T."/>
            <person name="Shiraishi A."/>
            <person name="Satake H."/>
            <person name="Nakayama K."/>
        </authorList>
    </citation>
    <scope>NUCLEOTIDE SEQUENCE</scope>
</reference>
<protein>
    <submittedName>
        <fullName evidence="1">Uncharacterized protein</fullName>
    </submittedName>
</protein>
<evidence type="ECO:0000313" key="1">
    <source>
        <dbReference type="EMBL" id="GFD45669.1"/>
    </source>
</evidence>
<gene>
    <name evidence="1" type="ORF">Tci_917638</name>
</gene>
<comment type="caution">
    <text evidence="1">The sequence shown here is derived from an EMBL/GenBank/DDBJ whole genome shotgun (WGS) entry which is preliminary data.</text>
</comment>
<feature type="non-terminal residue" evidence="1">
    <location>
        <position position="1"/>
    </location>
</feature>
<name>A0A699WG17_TANCI</name>
<organism evidence="1">
    <name type="scientific">Tanacetum cinerariifolium</name>
    <name type="common">Dalmatian daisy</name>
    <name type="synonym">Chrysanthemum cinerariifolium</name>
    <dbReference type="NCBI Taxonomy" id="118510"/>
    <lineage>
        <taxon>Eukaryota</taxon>
        <taxon>Viridiplantae</taxon>
        <taxon>Streptophyta</taxon>
        <taxon>Embryophyta</taxon>
        <taxon>Tracheophyta</taxon>
        <taxon>Spermatophyta</taxon>
        <taxon>Magnoliopsida</taxon>
        <taxon>eudicotyledons</taxon>
        <taxon>Gunneridae</taxon>
        <taxon>Pentapetalae</taxon>
        <taxon>asterids</taxon>
        <taxon>campanulids</taxon>
        <taxon>Asterales</taxon>
        <taxon>Asteraceae</taxon>
        <taxon>Asteroideae</taxon>
        <taxon>Anthemideae</taxon>
        <taxon>Anthemidinae</taxon>
        <taxon>Tanacetum</taxon>
    </lineage>
</organism>
<dbReference type="EMBL" id="BKCJ011654808">
    <property type="protein sequence ID" value="GFD45669.1"/>
    <property type="molecule type" value="Genomic_DNA"/>
</dbReference>
<accession>A0A699WG17</accession>
<sequence>NGTCLDDGGVFREMVDEFAPSKFFASVHGMEHEQIFTEFNVGAARQMSLSAEVRMRAEYNIGEKRRLNSIVEEKDALLKAKDE</sequence>
<dbReference type="AlphaFoldDB" id="A0A699WG17"/>
<proteinExistence type="predicted"/>